<dbReference type="EMBL" id="BARV01005834">
    <property type="protein sequence ID" value="GAI04143.1"/>
    <property type="molecule type" value="Genomic_DNA"/>
</dbReference>
<evidence type="ECO:0000313" key="1">
    <source>
        <dbReference type="EMBL" id="GAI04143.1"/>
    </source>
</evidence>
<reference evidence="1" key="1">
    <citation type="journal article" date="2014" name="Front. Microbiol.">
        <title>High frequency of phylogenetically diverse reductive dehalogenase-homologous genes in deep subseafloor sedimentary metagenomes.</title>
        <authorList>
            <person name="Kawai M."/>
            <person name="Futagami T."/>
            <person name="Toyoda A."/>
            <person name="Takaki Y."/>
            <person name="Nishi S."/>
            <person name="Hori S."/>
            <person name="Arai W."/>
            <person name="Tsubouchi T."/>
            <person name="Morono Y."/>
            <person name="Uchiyama I."/>
            <person name="Ito T."/>
            <person name="Fujiyama A."/>
            <person name="Inagaki F."/>
            <person name="Takami H."/>
        </authorList>
    </citation>
    <scope>NUCLEOTIDE SEQUENCE</scope>
    <source>
        <strain evidence="1">Expedition CK06-06</strain>
    </source>
</reference>
<accession>X1KBZ2</accession>
<proteinExistence type="predicted"/>
<comment type="caution">
    <text evidence="1">The sequence shown here is derived from an EMBL/GenBank/DDBJ whole genome shotgun (WGS) entry which is preliminary data.</text>
</comment>
<sequence>MKAIKQYWGEFCKNISFLVKSVDKNKNRQILEVLDTLETNIKNTLNEEGN</sequence>
<protein>
    <submittedName>
        <fullName evidence="1">Uncharacterized protein</fullName>
    </submittedName>
</protein>
<gene>
    <name evidence="1" type="ORF">S06H3_11870</name>
</gene>
<dbReference type="AlphaFoldDB" id="X1KBZ2"/>
<organism evidence="1">
    <name type="scientific">marine sediment metagenome</name>
    <dbReference type="NCBI Taxonomy" id="412755"/>
    <lineage>
        <taxon>unclassified sequences</taxon>
        <taxon>metagenomes</taxon>
        <taxon>ecological metagenomes</taxon>
    </lineage>
</organism>
<name>X1KBZ2_9ZZZZ</name>